<proteinExistence type="predicted"/>
<dbReference type="AlphaFoldDB" id="A0A5C0B5E0"/>
<keyword evidence="1" id="KW-1133">Transmembrane helix</keyword>
<organism evidence="2 3">
    <name type="scientific">Pigmentiphaga aceris</name>
    <dbReference type="NCBI Taxonomy" id="1940612"/>
    <lineage>
        <taxon>Bacteria</taxon>
        <taxon>Pseudomonadati</taxon>
        <taxon>Pseudomonadota</taxon>
        <taxon>Betaproteobacteria</taxon>
        <taxon>Burkholderiales</taxon>
        <taxon>Alcaligenaceae</taxon>
        <taxon>Pigmentiphaga</taxon>
    </lineage>
</organism>
<dbReference type="RefSeq" id="WP_148819365.1">
    <property type="nucleotide sequence ID" value="NZ_CP043046.1"/>
</dbReference>
<keyword evidence="1" id="KW-0472">Membrane</keyword>
<dbReference type="Pfam" id="PF09842">
    <property type="entry name" value="DUF2069"/>
    <property type="match status" value="1"/>
</dbReference>
<name>A0A5C0B5E0_9BURK</name>
<dbReference type="EMBL" id="CP043046">
    <property type="protein sequence ID" value="QEI09334.1"/>
    <property type="molecule type" value="Genomic_DNA"/>
</dbReference>
<evidence type="ECO:0000313" key="3">
    <source>
        <dbReference type="Proteomes" id="UP000325161"/>
    </source>
</evidence>
<feature type="transmembrane region" description="Helical" evidence="1">
    <location>
        <begin position="94"/>
        <end position="113"/>
    </location>
</feature>
<dbReference type="InterPro" id="IPR018643">
    <property type="entry name" value="DUF2069_membrane"/>
</dbReference>
<protein>
    <submittedName>
        <fullName evidence="2">DUF2069 domain-containing protein</fullName>
    </submittedName>
</protein>
<dbReference type="Proteomes" id="UP000325161">
    <property type="component" value="Chromosome"/>
</dbReference>
<keyword evidence="3" id="KW-1185">Reference proteome</keyword>
<gene>
    <name evidence="2" type="ORF">FXN63_14950</name>
</gene>
<accession>A0A5C0B5E0</accession>
<feature type="transmembrane region" description="Helical" evidence="1">
    <location>
        <begin position="12"/>
        <end position="34"/>
    </location>
</feature>
<feature type="transmembrane region" description="Helical" evidence="1">
    <location>
        <begin position="66"/>
        <end position="82"/>
    </location>
</feature>
<dbReference type="KEGG" id="pacr:FXN63_14950"/>
<sequence>MPTAPATLDVRLQRGAAASLIALIILCVLWETVLSPLRPGGSWLVIKALPLFLPLRGVLRGNLYTMQWAAMMILIYFTEGVVRATSDPGGFSPWAWAEVALTTIFFWCAVLYVRPAKQAARRRKAAASTR</sequence>
<keyword evidence="1" id="KW-0812">Transmembrane</keyword>
<evidence type="ECO:0000256" key="1">
    <source>
        <dbReference type="SAM" id="Phobius"/>
    </source>
</evidence>
<dbReference type="OrthoDB" id="9181360at2"/>
<evidence type="ECO:0000313" key="2">
    <source>
        <dbReference type="EMBL" id="QEI09334.1"/>
    </source>
</evidence>
<reference evidence="2 3" key="1">
    <citation type="submission" date="2019-08" db="EMBL/GenBank/DDBJ databases">
        <title>Amphibian skin-associated Pigmentiphaga: genome sequence and occurrence across geography and hosts.</title>
        <authorList>
            <person name="Bletz M.C."/>
            <person name="Bunk B."/>
            <person name="Sproeer C."/>
            <person name="Biwer P."/>
            <person name="Reiter S."/>
            <person name="Rabemananjara F.C.E."/>
            <person name="Schulz S."/>
            <person name="Overmann J."/>
            <person name="Vences M."/>
        </authorList>
    </citation>
    <scope>NUCLEOTIDE SEQUENCE [LARGE SCALE GENOMIC DNA]</scope>
    <source>
        <strain evidence="2 3">Mada1488</strain>
    </source>
</reference>